<dbReference type="HOGENOM" id="CLU_3060438_0_0_3"/>
<evidence type="ECO:0000313" key="1">
    <source>
        <dbReference type="EMBL" id="EDX73100.1"/>
    </source>
</evidence>
<accession>B4VXT0</accession>
<reference evidence="1 2" key="1">
    <citation type="submission" date="2008-07" db="EMBL/GenBank/DDBJ databases">
        <authorList>
            <person name="Tandeau de Marsac N."/>
            <person name="Ferriera S."/>
            <person name="Johnson J."/>
            <person name="Kravitz S."/>
            <person name="Beeson K."/>
            <person name="Sutton G."/>
            <person name="Rogers Y.-H."/>
            <person name="Friedman R."/>
            <person name="Frazier M."/>
            <person name="Venter J.C."/>
        </authorList>
    </citation>
    <scope>NUCLEOTIDE SEQUENCE [LARGE SCALE GENOMIC DNA]</scope>
    <source>
        <strain evidence="1 2">PCC 7420</strain>
    </source>
</reference>
<protein>
    <submittedName>
        <fullName evidence="1">Uncharacterized protein</fullName>
    </submittedName>
</protein>
<sequence>MQKLEACGGEKRFWTWDTEADNIWLLILAKRQTLVKRQAVKLSFPSFSPIYLS</sequence>
<gene>
    <name evidence="1" type="ORF">MC7420_4347</name>
</gene>
<dbReference type="AlphaFoldDB" id="B4VXT0"/>
<proteinExistence type="predicted"/>
<keyword evidence="2" id="KW-1185">Reference proteome</keyword>
<dbReference type="EMBL" id="DS989859">
    <property type="protein sequence ID" value="EDX73100.1"/>
    <property type="molecule type" value="Genomic_DNA"/>
</dbReference>
<name>B4VXT0_9CYAN</name>
<organism evidence="1 2">
    <name type="scientific">Coleofasciculus chthonoplastes PCC 7420</name>
    <dbReference type="NCBI Taxonomy" id="118168"/>
    <lineage>
        <taxon>Bacteria</taxon>
        <taxon>Bacillati</taxon>
        <taxon>Cyanobacteriota</taxon>
        <taxon>Cyanophyceae</taxon>
        <taxon>Coleofasciculales</taxon>
        <taxon>Coleofasciculaceae</taxon>
        <taxon>Coleofasciculus</taxon>
    </lineage>
</organism>
<dbReference type="Proteomes" id="UP000003835">
    <property type="component" value="Unassembled WGS sequence"/>
</dbReference>
<evidence type="ECO:0000313" key="2">
    <source>
        <dbReference type="Proteomes" id="UP000003835"/>
    </source>
</evidence>